<protein>
    <submittedName>
        <fullName evidence="3">Uncharacterized protein LOC107474895</fullName>
    </submittedName>
</protein>
<sequence>MLQWMGGSRKKVNTSRMSTQKRQKQYFEQKKRQQQNLQMLGLDNCTNSTGITAQNRKQHRSLDILNLLNLSTNTQKCDSSHLKGRDDGESNISTLPNSISAIQPTIFANMDTNVDTYRFEEAKAGSYLCRQIETSPKKILTSFPTQKNPTVNQQASQSKTVTDQYSELSVIDLLCCDEPTATVEKCPTCEDHVSFSLEGLGKVGTETPVHSPEQARIPRHHSPLLKNGRKSKMKNLDYVLDDIELEVDTMMEDIKVSPISNSQNFPFNKVKLDSAVAGDRKHYYDYANKKGSTVSEEFFYTTENSKESLWNVGSGFLEKQFDNKEGFDTLWNRTFERGSRSPEVVHGRSCKVGSYAFDEDLPPKPWSSATAMKEINTSERPTSLFNGQLENDFDFYMPRGARCPRLDVGFNAENLVPEDIRDNSSLQSDESSSSTAVMGEAIKHSSSRLRTEDNRRNHIDAFASTRNKCSTKEEKRSSMSNPSKRKSSHYSTSILQEELSAHNIWQFEERCVSVDRSSGATSFCQDLEENFPVFGAKNKTEDRFNIFTNPELQNKVSASSGGFKRAALADSPPRSFTSYKFAFPCSKAFPDAESWPMSSGLSPDFQFKEKPQDAAGFHRETSSSDTSAQGSASKGERKVRLQKHRCKTFEQGEDIFMGDNELSSDKKMERDASNSNNHKQEGQGTEDTNPKTIESLEKTDDSPNHVEEISSSMKKANKHESKVEKRESNCDAENPLKYETTEEEIKNWGREGGRNTTVSGKHSNEHTSLSGQVMIETYVFQLLCVQKVWKEACTSTTPRRNNPFLGPGSDAIFHWI</sequence>
<feature type="compositionally biased region" description="Basic and acidic residues" evidence="1">
    <location>
        <begin position="449"/>
        <end position="459"/>
    </location>
</feature>
<name>A0A6P5N564_ARADU</name>
<feature type="compositionally biased region" description="Polar residues" evidence="1">
    <location>
        <begin position="673"/>
        <end position="692"/>
    </location>
</feature>
<feature type="compositionally biased region" description="Basic and acidic residues" evidence="1">
    <location>
        <begin position="606"/>
        <end position="622"/>
    </location>
</feature>
<reference evidence="2" key="1">
    <citation type="journal article" date="2016" name="Nat. Genet.">
        <title>The genome sequences of Arachis duranensis and Arachis ipaensis, the diploid ancestors of cultivated peanut.</title>
        <authorList>
            <person name="Bertioli D.J."/>
            <person name="Cannon S.B."/>
            <person name="Froenicke L."/>
            <person name="Huang G."/>
            <person name="Farmer A.D."/>
            <person name="Cannon E.K."/>
            <person name="Liu X."/>
            <person name="Gao D."/>
            <person name="Clevenger J."/>
            <person name="Dash S."/>
            <person name="Ren L."/>
            <person name="Moretzsohn M.C."/>
            <person name="Shirasawa K."/>
            <person name="Huang W."/>
            <person name="Vidigal B."/>
            <person name="Abernathy B."/>
            <person name="Chu Y."/>
            <person name="Niederhuth C.E."/>
            <person name="Umale P."/>
            <person name="Araujo A.C."/>
            <person name="Kozik A."/>
            <person name="Kim K.D."/>
            <person name="Burow M.D."/>
            <person name="Varshney R.K."/>
            <person name="Wang X."/>
            <person name="Zhang X."/>
            <person name="Barkley N."/>
            <person name="Guimaraes P.M."/>
            <person name="Isobe S."/>
            <person name="Guo B."/>
            <person name="Liao B."/>
            <person name="Stalker H.T."/>
            <person name="Schmitz R.J."/>
            <person name="Scheffler B.E."/>
            <person name="Leal-Bertioli S.C."/>
            <person name="Xun X."/>
            <person name="Jackson S.A."/>
            <person name="Michelmore R."/>
            <person name="Ozias-Akins P."/>
        </authorList>
    </citation>
    <scope>NUCLEOTIDE SEQUENCE [LARGE SCALE GENOMIC DNA]</scope>
    <source>
        <strain evidence="2">cv. V14167</strain>
    </source>
</reference>
<feature type="compositionally biased region" description="Basic and acidic residues" evidence="1">
    <location>
        <begin position="718"/>
        <end position="733"/>
    </location>
</feature>
<dbReference type="PANTHER" id="PTHR37722:SF2">
    <property type="entry name" value="OS01G0167700 PROTEIN"/>
    <property type="match status" value="1"/>
</dbReference>
<feature type="compositionally biased region" description="Low complexity" evidence="1">
    <location>
        <begin position="623"/>
        <end position="633"/>
    </location>
</feature>
<feature type="region of interest" description="Disordered" evidence="1">
    <location>
        <begin position="419"/>
        <end position="492"/>
    </location>
</feature>
<gene>
    <name evidence="3" type="primary">LOC107474895</name>
</gene>
<dbReference type="KEGG" id="adu:107474895"/>
<feature type="compositionally biased region" description="Basic and acidic residues" evidence="1">
    <location>
        <begin position="663"/>
        <end position="672"/>
    </location>
</feature>
<reference evidence="3" key="2">
    <citation type="submission" date="2025-08" db="UniProtKB">
        <authorList>
            <consortium name="RefSeq"/>
        </authorList>
    </citation>
    <scope>IDENTIFICATION</scope>
    <source>
        <tissue evidence="3">Whole plant</tissue>
    </source>
</reference>
<dbReference type="AlphaFoldDB" id="A0A6P5N564"/>
<keyword evidence="2" id="KW-1185">Reference proteome</keyword>
<evidence type="ECO:0000256" key="1">
    <source>
        <dbReference type="SAM" id="MobiDB-lite"/>
    </source>
</evidence>
<organism evidence="2 3">
    <name type="scientific">Arachis duranensis</name>
    <name type="common">Wild peanut</name>
    <dbReference type="NCBI Taxonomy" id="130453"/>
    <lineage>
        <taxon>Eukaryota</taxon>
        <taxon>Viridiplantae</taxon>
        <taxon>Streptophyta</taxon>
        <taxon>Embryophyta</taxon>
        <taxon>Tracheophyta</taxon>
        <taxon>Spermatophyta</taxon>
        <taxon>Magnoliopsida</taxon>
        <taxon>eudicotyledons</taxon>
        <taxon>Gunneridae</taxon>
        <taxon>Pentapetalae</taxon>
        <taxon>rosids</taxon>
        <taxon>fabids</taxon>
        <taxon>Fabales</taxon>
        <taxon>Fabaceae</taxon>
        <taxon>Papilionoideae</taxon>
        <taxon>50 kb inversion clade</taxon>
        <taxon>dalbergioids sensu lato</taxon>
        <taxon>Dalbergieae</taxon>
        <taxon>Pterocarpus clade</taxon>
        <taxon>Arachis</taxon>
    </lineage>
</organism>
<dbReference type="Proteomes" id="UP000515211">
    <property type="component" value="Chromosome 1"/>
</dbReference>
<evidence type="ECO:0000313" key="3">
    <source>
        <dbReference type="RefSeq" id="XP_020991950.1"/>
    </source>
</evidence>
<feature type="region of interest" description="Disordered" evidence="1">
    <location>
        <begin position="1"/>
        <end position="20"/>
    </location>
</feature>
<dbReference type="GeneID" id="107474895"/>
<feature type="compositionally biased region" description="Low complexity" evidence="1">
    <location>
        <begin position="424"/>
        <end position="434"/>
    </location>
</feature>
<feature type="compositionally biased region" description="Basic and acidic residues" evidence="1">
    <location>
        <begin position="694"/>
        <end position="708"/>
    </location>
</feature>
<dbReference type="RefSeq" id="XP_020991950.1">
    <property type="nucleotide sequence ID" value="XM_021136291.2"/>
</dbReference>
<feature type="compositionally biased region" description="Basic residues" evidence="1">
    <location>
        <begin position="8"/>
        <end position="20"/>
    </location>
</feature>
<evidence type="ECO:0000313" key="2">
    <source>
        <dbReference type="Proteomes" id="UP000515211"/>
    </source>
</evidence>
<accession>A0A6P5N564</accession>
<proteinExistence type="predicted"/>
<dbReference type="PANTHER" id="PTHR37722">
    <property type="entry name" value="OS01G0167700 PROTEIN"/>
    <property type="match status" value="1"/>
</dbReference>
<feature type="region of interest" description="Disordered" evidence="1">
    <location>
        <begin position="598"/>
        <end position="733"/>
    </location>
</feature>